<evidence type="ECO:0000313" key="4">
    <source>
        <dbReference type="Proteomes" id="UP000280298"/>
    </source>
</evidence>
<dbReference type="InterPro" id="IPR003776">
    <property type="entry name" value="YcaO-like_dom"/>
</dbReference>
<dbReference type="EMBL" id="CP034539">
    <property type="protein sequence ID" value="AZQ32131.1"/>
    <property type="molecule type" value="Genomic_DNA"/>
</dbReference>
<dbReference type="InterPro" id="IPR027624">
    <property type="entry name" value="TOMM_cyclo_SagD"/>
</dbReference>
<evidence type="ECO:0000313" key="2">
    <source>
        <dbReference type="EMBL" id="AZQ32131.1"/>
    </source>
</evidence>
<dbReference type="KEGG" id="scya:EJ357_00390"/>
<dbReference type="Proteomes" id="UP000280298">
    <property type="component" value="Chromosome"/>
</dbReference>
<protein>
    <recommendedName>
        <fullName evidence="1">YcaO domain-containing protein</fullName>
    </recommendedName>
</protein>
<evidence type="ECO:0000313" key="3">
    <source>
        <dbReference type="EMBL" id="AZQ40092.1"/>
    </source>
</evidence>
<keyword evidence="4" id="KW-1185">Reference proteome</keyword>
<dbReference type="Gene3D" id="3.30.40.250">
    <property type="match status" value="1"/>
</dbReference>
<dbReference type="EMBL" id="CP034539">
    <property type="protein sequence ID" value="AZQ40092.1"/>
    <property type="molecule type" value="Genomic_DNA"/>
</dbReference>
<feature type="domain" description="YcaO" evidence="1">
    <location>
        <begin position="345"/>
        <end position="746"/>
    </location>
</feature>
<dbReference type="AlphaFoldDB" id="A0A3S9LYX2"/>
<dbReference type="OrthoDB" id="2379922at2"/>
<sequence>MTDVIAAEVDVLEVTADQSLLVTPHGAKFMLSTPAPLLREWLELLDGSRSLEEALKSAPEGYDEIAAVLQEAGCLRPVQNGVLERWAYRMADPEAPSVPLERVRLAVTGTEQLRSEAGPLLNQFRTYENVTAAQLPEWAADARRASQVPVLLALFDTPAHAQLLALNETCEAERIPWLSLRFELGQGLIGPGIWPGRGVDMRDVLDRRRSAAVQEDVFDALARDEASILTRTTPSELQWMLAQVATRLQRWLMGLMRPDLYESELEMNPLYLTVQHHEIIRMPHRPYADADYTPPPKSVVGRETGIVTRVKPWGARQGNPSKLHTCTVDVARVRRVMELSADPAAFGTSWESAEAAQQAAVGEAIERYSGNYVDPARLVHGSYASLTARGLNALSPASLVLYSETQHATPGFPFPRFTTESECAWVKGWSHTKNAEIYVPAFLAYVAWHEHPERVKHDEPLYAYPNLAGIAAGPSKDFALMSGLEEVIERDASMVWWHNAKALPAMPDRPELQDLIADRADELLPRYVHLDNEFGVPVMACILDSTVNDTVVIGFAARDTPLAAAKKALAEAITLQGNAAFTLDAEELAAEIAAGALNGHNLKPHRADRRYLDSYRPDFRDVVDLQCQGQVNLDPRARERIAPWTADLPQGDWASLPSLPARSFELYLERIAARELDVISVDVTTADVAPCGFHVARVLVPGLTSNFPAAFPQLGRGRVQQAAVTLGWHSEPTPEDELNYFPLPHV</sequence>
<dbReference type="Gene3D" id="3.30.1330.230">
    <property type="match status" value="1"/>
</dbReference>
<dbReference type="PROSITE" id="PS51664">
    <property type="entry name" value="YCAO"/>
    <property type="match status" value="1"/>
</dbReference>
<dbReference type="PANTHER" id="PTHR37809">
    <property type="entry name" value="RIBOSOMAL PROTEIN S12 METHYLTHIOTRANSFERASE ACCESSORY FACTOR YCAO"/>
    <property type="match status" value="1"/>
</dbReference>
<dbReference type="KEGG" id="scya:EJ357_47540"/>
<dbReference type="NCBIfam" id="TIGR03604">
    <property type="entry name" value="TOMM_cyclo_SagD"/>
    <property type="match status" value="1"/>
</dbReference>
<dbReference type="Gene3D" id="3.40.50.720">
    <property type="entry name" value="NAD(P)-binding Rossmann-like Domain"/>
    <property type="match status" value="1"/>
</dbReference>
<organism evidence="2 4">
    <name type="scientific">Streptomyces cyaneochromogenes</name>
    <dbReference type="NCBI Taxonomy" id="2496836"/>
    <lineage>
        <taxon>Bacteria</taxon>
        <taxon>Bacillati</taxon>
        <taxon>Actinomycetota</taxon>
        <taxon>Actinomycetes</taxon>
        <taxon>Kitasatosporales</taxon>
        <taxon>Streptomycetaceae</taxon>
        <taxon>Streptomyces</taxon>
    </lineage>
</organism>
<name>A0A3S9LYX2_9ACTN</name>
<gene>
    <name evidence="2" type="ORF">EJ357_00390</name>
    <name evidence="3" type="ORF">EJ357_47540</name>
</gene>
<dbReference type="PANTHER" id="PTHR37809:SF1">
    <property type="entry name" value="RIBOSOMAL PROTEIN S12 METHYLTHIOTRANSFERASE ACCESSORY FACTOR YCAO"/>
    <property type="match status" value="1"/>
</dbReference>
<accession>A0A3S9LYX2</accession>
<reference evidence="2 4" key="1">
    <citation type="journal article" date="2019" name="Int. J. Syst. Evol. Microbiol.">
        <title>Streptomyces cyaneochromogenes sp. nov., a blue pigment-producing actinomycete from manganese-contaminated soil.</title>
        <authorList>
            <person name="Tang X."/>
            <person name="Zhao J."/>
            <person name="Li K."/>
            <person name="Chen Z."/>
            <person name="Sun Y."/>
            <person name="Gao J."/>
        </authorList>
    </citation>
    <scope>NUCLEOTIDE SEQUENCE [LARGE SCALE GENOMIC DNA]</scope>
    <source>
        <strain evidence="2 4">MK-45</strain>
    </source>
</reference>
<proteinExistence type="predicted"/>
<dbReference type="Pfam" id="PF02624">
    <property type="entry name" value="YcaO"/>
    <property type="match status" value="1"/>
</dbReference>
<evidence type="ECO:0000259" key="1">
    <source>
        <dbReference type="PROSITE" id="PS51664"/>
    </source>
</evidence>
<dbReference type="Gene3D" id="3.30.160.660">
    <property type="match status" value="1"/>
</dbReference>